<gene>
    <name evidence="1" type="ORF">mPipKuh1_009667</name>
</gene>
<evidence type="ECO:0000313" key="1">
    <source>
        <dbReference type="EMBL" id="KAF6297580.1"/>
    </source>
</evidence>
<reference evidence="1 2" key="1">
    <citation type="journal article" date="2020" name="Nature">
        <title>Six reference-quality genomes reveal evolution of bat adaptations.</title>
        <authorList>
            <person name="Jebb D."/>
            <person name="Huang Z."/>
            <person name="Pippel M."/>
            <person name="Hughes G.M."/>
            <person name="Lavrichenko K."/>
            <person name="Devanna P."/>
            <person name="Winkler S."/>
            <person name="Jermiin L.S."/>
            <person name="Skirmuntt E.C."/>
            <person name="Katzourakis A."/>
            <person name="Burkitt-Gray L."/>
            <person name="Ray D.A."/>
            <person name="Sullivan K.A.M."/>
            <person name="Roscito J.G."/>
            <person name="Kirilenko B.M."/>
            <person name="Davalos L.M."/>
            <person name="Corthals A.P."/>
            <person name="Power M.L."/>
            <person name="Jones G."/>
            <person name="Ransome R.D."/>
            <person name="Dechmann D.K.N."/>
            <person name="Locatelli A.G."/>
            <person name="Puechmaille S.J."/>
            <person name="Fedrigo O."/>
            <person name="Jarvis E.D."/>
            <person name="Hiller M."/>
            <person name="Vernes S.C."/>
            <person name="Myers E.W."/>
            <person name="Teeling E.C."/>
        </authorList>
    </citation>
    <scope>NUCLEOTIDE SEQUENCE [LARGE SCALE GENOMIC DNA]</scope>
    <source>
        <strain evidence="1">MPipKuh1</strain>
        <tissue evidence="1">Flight muscle</tissue>
    </source>
</reference>
<keyword evidence="2" id="KW-1185">Reference proteome</keyword>
<comment type="caution">
    <text evidence="1">The sequence shown here is derived from an EMBL/GenBank/DDBJ whole genome shotgun (WGS) entry which is preliminary data.</text>
</comment>
<dbReference type="AlphaFoldDB" id="A0A7J7TAS7"/>
<dbReference type="EMBL" id="JACAGB010000030">
    <property type="protein sequence ID" value="KAF6297580.1"/>
    <property type="molecule type" value="Genomic_DNA"/>
</dbReference>
<accession>A0A7J7TAS7</accession>
<sequence length="329" mass="35638">MTRASSWLPRDPLCISLPFTAPPRYTEVIFLMDIYFFTLVSTQIADPASMAQARVTGTLPQGALSRMAHFFRKGSYESGAVSEHPMAGPLVPLAAHCPAHPQAWLSWGIAYSGEGWRPGPVLVGPQWLNQIVCSGFTHSPHFPGSFLGPPKFPGQGRRAPPGQLRVRWAAASLPAWQCSTVPTRTLPGAGRLLRLKAVPTRTFPGCWQAPEAEGWVHPPTPHKRGSGIFGESELFLNLGPWLANSRSLLQACGRKGRGPQCLTALGGAGKWSRSPAGTLVSNEVSEPWGRINVKLPAVARETCRSPHTSLALSHLQRCRRDSSVRAPIT</sequence>
<name>A0A7J7TAS7_PIPKU</name>
<evidence type="ECO:0000313" key="2">
    <source>
        <dbReference type="Proteomes" id="UP000558488"/>
    </source>
</evidence>
<proteinExistence type="predicted"/>
<dbReference type="Proteomes" id="UP000558488">
    <property type="component" value="Unassembled WGS sequence"/>
</dbReference>
<protein>
    <submittedName>
        <fullName evidence="1">Uncharacterized protein</fullName>
    </submittedName>
</protein>
<organism evidence="1 2">
    <name type="scientific">Pipistrellus kuhlii</name>
    <name type="common">Kuhl's pipistrelle</name>
    <dbReference type="NCBI Taxonomy" id="59472"/>
    <lineage>
        <taxon>Eukaryota</taxon>
        <taxon>Metazoa</taxon>
        <taxon>Chordata</taxon>
        <taxon>Craniata</taxon>
        <taxon>Vertebrata</taxon>
        <taxon>Euteleostomi</taxon>
        <taxon>Mammalia</taxon>
        <taxon>Eutheria</taxon>
        <taxon>Laurasiatheria</taxon>
        <taxon>Chiroptera</taxon>
        <taxon>Yangochiroptera</taxon>
        <taxon>Vespertilionidae</taxon>
        <taxon>Pipistrellus</taxon>
    </lineage>
</organism>